<keyword evidence="2" id="KW-1185">Reference proteome</keyword>
<dbReference type="KEGG" id="tra:Trad_0890"/>
<protein>
    <recommendedName>
        <fullName evidence="3">Lipoprotein</fullName>
    </recommendedName>
</protein>
<name>D7CUN3_TRURR</name>
<dbReference type="HOGENOM" id="CLU_1675804_0_0_0"/>
<reference evidence="2" key="1">
    <citation type="submission" date="2010-05" db="EMBL/GenBank/DDBJ databases">
        <title>The complete genome of Truepera radiovictris DSM 17093.</title>
        <authorList>
            <consortium name="US DOE Joint Genome Institute (JGI-PGF)"/>
            <person name="Lucas S."/>
            <person name="Copeland A."/>
            <person name="Lapidus A."/>
            <person name="Glavina del Rio T."/>
            <person name="Dalin E."/>
            <person name="Tice H."/>
            <person name="Bruce D."/>
            <person name="Goodwin L."/>
            <person name="Pitluck S."/>
            <person name="Kyrpides N."/>
            <person name="Mavromatis K."/>
            <person name="Ovchinnikova G."/>
            <person name="Munk A.C."/>
            <person name="Detter J.C."/>
            <person name="Han C."/>
            <person name="Tapia R."/>
            <person name="Land M."/>
            <person name="Hauser L."/>
            <person name="Markowitz V."/>
            <person name="Cheng J.-F."/>
            <person name="Hugenholtz P."/>
            <person name="Woyke T."/>
            <person name="Wu D."/>
            <person name="Tindall B."/>
            <person name="Pomrenke H.G."/>
            <person name="Brambilla E."/>
            <person name="Klenk H.-P."/>
            <person name="Eisen J.A."/>
        </authorList>
    </citation>
    <scope>NUCLEOTIDE SEQUENCE [LARGE SCALE GENOMIC DNA]</scope>
    <source>
        <strain evidence="2">DSM 17093 / CIP 108686 / LMG 22925 / RQ-24</strain>
    </source>
</reference>
<dbReference type="OrthoDB" id="26650at2"/>
<dbReference type="EMBL" id="CP002049">
    <property type="protein sequence ID" value="ADI14024.1"/>
    <property type="molecule type" value="Genomic_DNA"/>
</dbReference>
<proteinExistence type="predicted"/>
<dbReference type="eggNOG" id="ENOG50349FF">
    <property type="taxonomic scope" value="Bacteria"/>
</dbReference>
<dbReference type="AlphaFoldDB" id="D7CUN3"/>
<dbReference type="Proteomes" id="UP000000379">
    <property type="component" value="Chromosome"/>
</dbReference>
<accession>D7CUN3</accession>
<dbReference type="PROSITE" id="PS51257">
    <property type="entry name" value="PROKAR_LIPOPROTEIN"/>
    <property type="match status" value="1"/>
</dbReference>
<reference evidence="1 2" key="2">
    <citation type="journal article" date="2011" name="Stand. Genomic Sci.">
        <title>Complete genome sequence of Truepera radiovictrix type strain (RQ-24).</title>
        <authorList>
            <person name="Ivanova N."/>
            <person name="Rohde C."/>
            <person name="Munk C."/>
            <person name="Nolan M."/>
            <person name="Lucas S."/>
            <person name="Del Rio T.G."/>
            <person name="Tice H."/>
            <person name="Deshpande S."/>
            <person name="Cheng J.F."/>
            <person name="Tapia R."/>
            <person name="Han C."/>
            <person name="Goodwin L."/>
            <person name="Pitluck S."/>
            <person name="Liolios K."/>
            <person name="Mavromatis K."/>
            <person name="Mikhailova N."/>
            <person name="Pati A."/>
            <person name="Chen A."/>
            <person name="Palaniappan K."/>
            <person name="Land M."/>
            <person name="Hauser L."/>
            <person name="Chang Y.J."/>
            <person name="Jeffries C.D."/>
            <person name="Brambilla E."/>
            <person name="Rohde M."/>
            <person name="Goker M."/>
            <person name="Tindall B.J."/>
            <person name="Woyke T."/>
            <person name="Bristow J."/>
            <person name="Eisen J.A."/>
            <person name="Markowitz V."/>
            <person name="Hugenholtz P."/>
            <person name="Kyrpides N.C."/>
            <person name="Klenk H.P."/>
            <person name="Lapidus A."/>
        </authorList>
    </citation>
    <scope>NUCLEOTIDE SEQUENCE [LARGE SCALE GENOMIC DNA]</scope>
    <source>
        <strain evidence="2">DSM 17093 / CIP 108686 / LMG 22925 / RQ-24</strain>
    </source>
</reference>
<gene>
    <name evidence="1" type="ordered locus">Trad_0890</name>
</gene>
<dbReference type="RefSeq" id="WP_013177396.1">
    <property type="nucleotide sequence ID" value="NC_014221.1"/>
</dbReference>
<organism evidence="1 2">
    <name type="scientific">Truepera radiovictrix (strain DSM 17093 / CIP 108686 / LMG 22925 / RQ-24)</name>
    <dbReference type="NCBI Taxonomy" id="649638"/>
    <lineage>
        <taxon>Bacteria</taxon>
        <taxon>Thermotogati</taxon>
        <taxon>Deinococcota</taxon>
        <taxon>Deinococci</taxon>
        <taxon>Trueperales</taxon>
        <taxon>Trueperaceae</taxon>
        <taxon>Truepera</taxon>
    </lineage>
</organism>
<evidence type="ECO:0008006" key="3">
    <source>
        <dbReference type="Google" id="ProtNLM"/>
    </source>
</evidence>
<evidence type="ECO:0000313" key="2">
    <source>
        <dbReference type="Proteomes" id="UP000000379"/>
    </source>
</evidence>
<sequence length="173" mass="19182">MKRSALLLSLLTLLLAGCEVIITGPPAVREPLRVLEATYRSNFQDQNGRYLICDNRTTTLIYRFRYQGELRSWRSYLRGQTLGEVRGDRTFYPRSPGVRGFDSGYEVTYQMAPFFAPYAGGDPAGAVTPQAIDVVPVPQPEVIGNTRLHLTLRGVGDDATFVSQNIPVVANCP</sequence>
<evidence type="ECO:0000313" key="1">
    <source>
        <dbReference type="EMBL" id="ADI14024.1"/>
    </source>
</evidence>